<feature type="compositionally biased region" description="Low complexity" evidence="1">
    <location>
        <begin position="1"/>
        <end position="13"/>
    </location>
</feature>
<organism evidence="2 3">
    <name type="scientific">Jimgerdemannia flammicorona</name>
    <dbReference type="NCBI Taxonomy" id="994334"/>
    <lineage>
        <taxon>Eukaryota</taxon>
        <taxon>Fungi</taxon>
        <taxon>Fungi incertae sedis</taxon>
        <taxon>Mucoromycota</taxon>
        <taxon>Mucoromycotina</taxon>
        <taxon>Endogonomycetes</taxon>
        <taxon>Endogonales</taxon>
        <taxon>Endogonaceae</taxon>
        <taxon>Jimgerdemannia</taxon>
    </lineage>
</organism>
<evidence type="ECO:0000313" key="3">
    <source>
        <dbReference type="Proteomes" id="UP000268093"/>
    </source>
</evidence>
<reference evidence="2 3" key="1">
    <citation type="journal article" date="2018" name="New Phytol.">
        <title>Phylogenomics of Endogonaceae and evolution of mycorrhizas within Mucoromycota.</title>
        <authorList>
            <person name="Chang Y."/>
            <person name="Desiro A."/>
            <person name="Na H."/>
            <person name="Sandor L."/>
            <person name="Lipzen A."/>
            <person name="Clum A."/>
            <person name="Barry K."/>
            <person name="Grigoriev I.V."/>
            <person name="Martin F.M."/>
            <person name="Stajich J.E."/>
            <person name="Smith M.E."/>
            <person name="Bonito G."/>
            <person name="Spatafora J.W."/>
        </authorList>
    </citation>
    <scope>NUCLEOTIDE SEQUENCE [LARGE SCALE GENOMIC DNA]</scope>
    <source>
        <strain evidence="2 3">GMNB39</strain>
    </source>
</reference>
<gene>
    <name evidence="2" type="ORF">BC936DRAFT_139420</name>
</gene>
<evidence type="ECO:0000256" key="1">
    <source>
        <dbReference type="SAM" id="MobiDB-lite"/>
    </source>
</evidence>
<proteinExistence type="predicted"/>
<sequence>MSPSPSSPDSSSTPPSPLSPKTPTTPTTPRSRAAVANNPLTELIETEKDYVEVLRAIIQVCLPFC</sequence>
<dbReference type="AlphaFoldDB" id="A0A433B9W5"/>
<accession>A0A433B9W5</accession>
<keyword evidence="3" id="KW-1185">Reference proteome</keyword>
<comment type="caution">
    <text evidence="2">The sequence shown here is derived from an EMBL/GenBank/DDBJ whole genome shotgun (WGS) entry which is preliminary data.</text>
</comment>
<evidence type="ECO:0008006" key="4">
    <source>
        <dbReference type="Google" id="ProtNLM"/>
    </source>
</evidence>
<name>A0A433B9W5_9FUNG</name>
<protein>
    <recommendedName>
        <fullName evidence="4">DH domain-containing protein</fullName>
    </recommendedName>
</protein>
<dbReference type="EMBL" id="RBNI01014979">
    <property type="protein sequence ID" value="RUP17710.1"/>
    <property type="molecule type" value="Genomic_DNA"/>
</dbReference>
<feature type="region of interest" description="Disordered" evidence="1">
    <location>
        <begin position="1"/>
        <end position="36"/>
    </location>
</feature>
<evidence type="ECO:0000313" key="2">
    <source>
        <dbReference type="EMBL" id="RUP17710.1"/>
    </source>
</evidence>
<dbReference type="Proteomes" id="UP000268093">
    <property type="component" value="Unassembled WGS sequence"/>
</dbReference>
<dbReference type="InterPro" id="IPR035899">
    <property type="entry name" value="DBL_dom_sf"/>
</dbReference>
<feature type="compositionally biased region" description="Low complexity" evidence="1">
    <location>
        <begin position="21"/>
        <end position="31"/>
    </location>
</feature>
<dbReference type="SUPFAM" id="SSF48065">
    <property type="entry name" value="DBL homology domain (DH-domain)"/>
    <property type="match status" value="1"/>
</dbReference>